<dbReference type="AlphaFoldDB" id="A0A645H4R8"/>
<sequence length="60" mass="6826">MVRHVLNRIRIAVEQVANRERVVVREGIDDGDGELAGETFVPVRTREGKDHGVAVRFRFP</sequence>
<name>A0A645H4R8_9ZZZZ</name>
<accession>A0A645H4R8</accession>
<reference evidence="1" key="1">
    <citation type="submission" date="2019-08" db="EMBL/GenBank/DDBJ databases">
        <authorList>
            <person name="Kucharzyk K."/>
            <person name="Murdoch R.W."/>
            <person name="Higgins S."/>
            <person name="Loffler F."/>
        </authorList>
    </citation>
    <scope>NUCLEOTIDE SEQUENCE</scope>
</reference>
<gene>
    <name evidence="1" type="ORF">SDC9_181171</name>
</gene>
<comment type="caution">
    <text evidence="1">The sequence shown here is derived from an EMBL/GenBank/DDBJ whole genome shotgun (WGS) entry which is preliminary data.</text>
</comment>
<organism evidence="1">
    <name type="scientific">bioreactor metagenome</name>
    <dbReference type="NCBI Taxonomy" id="1076179"/>
    <lineage>
        <taxon>unclassified sequences</taxon>
        <taxon>metagenomes</taxon>
        <taxon>ecological metagenomes</taxon>
    </lineage>
</organism>
<protein>
    <submittedName>
        <fullName evidence="1">Uncharacterized protein</fullName>
    </submittedName>
</protein>
<proteinExistence type="predicted"/>
<evidence type="ECO:0000313" key="1">
    <source>
        <dbReference type="EMBL" id="MPN33680.1"/>
    </source>
</evidence>
<dbReference type="EMBL" id="VSSQ01086301">
    <property type="protein sequence ID" value="MPN33680.1"/>
    <property type="molecule type" value="Genomic_DNA"/>
</dbReference>